<keyword evidence="1" id="KW-0732">Signal</keyword>
<name>A0ABR3DFS4_NEUIN</name>
<proteinExistence type="predicted"/>
<reference evidence="2 3" key="1">
    <citation type="submission" date="2023-09" db="EMBL/GenBank/DDBJ databases">
        <title>Multi-omics analysis of a traditional fermented food reveals byproduct-associated fungal strains for waste-to-food upcycling.</title>
        <authorList>
            <consortium name="Lawrence Berkeley National Laboratory"/>
            <person name="Rekdal V.M."/>
            <person name="Villalobos-Escobedo J.M."/>
            <person name="Rodriguez-Valeron N."/>
            <person name="Garcia M.O."/>
            <person name="Vasquez D.P."/>
            <person name="Damayanti I."/>
            <person name="Sorensen P.M."/>
            <person name="Baidoo E.E."/>
            <person name="De Carvalho A.C."/>
            <person name="Riley R."/>
            <person name="Lipzen A."/>
            <person name="He G."/>
            <person name="Yan M."/>
            <person name="Haridas S."/>
            <person name="Daum C."/>
            <person name="Yoshinaga Y."/>
            <person name="Ng V."/>
            <person name="Grigoriev I.V."/>
            <person name="Munk R."/>
            <person name="Nuraida L."/>
            <person name="Wijaya C.H."/>
            <person name="Morales P.-C."/>
            <person name="Keasling J.D."/>
        </authorList>
    </citation>
    <scope>NUCLEOTIDE SEQUENCE [LARGE SCALE GENOMIC DNA]</scope>
    <source>
        <strain evidence="2 3">FGSC 2613</strain>
    </source>
</reference>
<evidence type="ECO:0000313" key="3">
    <source>
        <dbReference type="Proteomes" id="UP001451303"/>
    </source>
</evidence>
<evidence type="ECO:0000256" key="1">
    <source>
        <dbReference type="SAM" id="SignalP"/>
    </source>
</evidence>
<keyword evidence="3" id="KW-1185">Reference proteome</keyword>
<comment type="caution">
    <text evidence="2">The sequence shown here is derived from an EMBL/GenBank/DDBJ whole genome shotgun (WGS) entry which is preliminary data.</text>
</comment>
<gene>
    <name evidence="2" type="ORF">QR685DRAFT_519438</name>
</gene>
<organism evidence="2 3">
    <name type="scientific">Neurospora intermedia</name>
    <dbReference type="NCBI Taxonomy" id="5142"/>
    <lineage>
        <taxon>Eukaryota</taxon>
        <taxon>Fungi</taxon>
        <taxon>Dikarya</taxon>
        <taxon>Ascomycota</taxon>
        <taxon>Pezizomycotina</taxon>
        <taxon>Sordariomycetes</taxon>
        <taxon>Sordariomycetidae</taxon>
        <taxon>Sordariales</taxon>
        <taxon>Sordariaceae</taxon>
        <taxon>Neurospora</taxon>
    </lineage>
</organism>
<dbReference type="EMBL" id="JAVLET010000003">
    <property type="protein sequence ID" value="KAL0471532.1"/>
    <property type="molecule type" value="Genomic_DNA"/>
</dbReference>
<feature type="signal peptide" evidence="1">
    <location>
        <begin position="1"/>
        <end position="34"/>
    </location>
</feature>
<protein>
    <submittedName>
        <fullName evidence="2">Uncharacterized protein</fullName>
    </submittedName>
</protein>
<evidence type="ECO:0000313" key="2">
    <source>
        <dbReference type="EMBL" id="KAL0471532.1"/>
    </source>
</evidence>
<dbReference type="Proteomes" id="UP001451303">
    <property type="component" value="Unassembled WGS sequence"/>
</dbReference>
<accession>A0ABR3DFS4</accession>
<sequence>MLLGLQCQQRSRHVPLHSDFFLLWLPTQALVALARTVPGITVQTPATDLLFSTCLTGISALHELLYNRDDIMPSVIFTSY</sequence>
<feature type="chain" id="PRO_5046617295" evidence="1">
    <location>
        <begin position="35"/>
        <end position="80"/>
    </location>
</feature>